<gene>
    <name evidence="2" type="ORF">KC19_3G132600</name>
</gene>
<accession>A0A8T0ILF0</accession>
<feature type="chain" id="PRO_5035730591" description="Secreted protein" evidence="1">
    <location>
        <begin position="16"/>
        <end position="69"/>
    </location>
</feature>
<sequence>MLMLELYSLVMVALGQQHMKVVLRLIEQSKHFAVLATGCSCFRLTSFQFQYDASYLRSECTTAVEGYLR</sequence>
<dbReference type="AlphaFoldDB" id="A0A8T0ILF0"/>
<keyword evidence="3" id="KW-1185">Reference proteome</keyword>
<keyword evidence="1" id="KW-0732">Signal</keyword>
<name>A0A8T0ILF0_CERPU</name>
<proteinExistence type="predicted"/>
<evidence type="ECO:0000256" key="1">
    <source>
        <dbReference type="SAM" id="SignalP"/>
    </source>
</evidence>
<comment type="caution">
    <text evidence="2">The sequence shown here is derived from an EMBL/GenBank/DDBJ whole genome shotgun (WGS) entry which is preliminary data.</text>
</comment>
<feature type="signal peptide" evidence="1">
    <location>
        <begin position="1"/>
        <end position="15"/>
    </location>
</feature>
<evidence type="ECO:0008006" key="4">
    <source>
        <dbReference type="Google" id="ProtNLM"/>
    </source>
</evidence>
<organism evidence="2 3">
    <name type="scientific">Ceratodon purpureus</name>
    <name type="common">Fire moss</name>
    <name type="synonym">Dicranum purpureum</name>
    <dbReference type="NCBI Taxonomy" id="3225"/>
    <lineage>
        <taxon>Eukaryota</taxon>
        <taxon>Viridiplantae</taxon>
        <taxon>Streptophyta</taxon>
        <taxon>Embryophyta</taxon>
        <taxon>Bryophyta</taxon>
        <taxon>Bryophytina</taxon>
        <taxon>Bryopsida</taxon>
        <taxon>Dicranidae</taxon>
        <taxon>Pseudoditrichales</taxon>
        <taxon>Ditrichaceae</taxon>
        <taxon>Ceratodon</taxon>
    </lineage>
</organism>
<dbReference type="Proteomes" id="UP000822688">
    <property type="component" value="Chromosome 3"/>
</dbReference>
<evidence type="ECO:0000313" key="3">
    <source>
        <dbReference type="Proteomes" id="UP000822688"/>
    </source>
</evidence>
<dbReference type="EMBL" id="CM026423">
    <property type="protein sequence ID" value="KAG0583388.1"/>
    <property type="molecule type" value="Genomic_DNA"/>
</dbReference>
<evidence type="ECO:0000313" key="2">
    <source>
        <dbReference type="EMBL" id="KAG0583388.1"/>
    </source>
</evidence>
<protein>
    <recommendedName>
        <fullName evidence="4">Secreted protein</fullName>
    </recommendedName>
</protein>
<reference evidence="2" key="1">
    <citation type="submission" date="2020-06" db="EMBL/GenBank/DDBJ databases">
        <title>WGS assembly of Ceratodon purpureus strain R40.</title>
        <authorList>
            <person name="Carey S.B."/>
            <person name="Jenkins J."/>
            <person name="Shu S."/>
            <person name="Lovell J.T."/>
            <person name="Sreedasyam A."/>
            <person name="Maumus F."/>
            <person name="Tiley G.P."/>
            <person name="Fernandez-Pozo N."/>
            <person name="Barry K."/>
            <person name="Chen C."/>
            <person name="Wang M."/>
            <person name="Lipzen A."/>
            <person name="Daum C."/>
            <person name="Saski C.A."/>
            <person name="Payton A.C."/>
            <person name="Mcbreen J.C."/>
            <person name="Conrad R.E."/>
            <person name="Kollar L.M."/>
            <person name="Olsson S."/>
            <person name="Huttunen S."/>
            <person name="Landis J.B."/>
            <person name="Wickett N.J."/>
            <person name="Johnson M.G."/>
            <person name="Rensing S.A."/>
            <person name="Grimwood J."/>
            <person name="Schmutz J."/>
            <person name="Mcdaniel S.F."/>
        </authorList>
    </citation>
    <scope>NUCLEOTIDE SEQUENCE</scope>
    <source>
        <strain evidence="2">R40</strain>
    </source>
</reference>